<dbReference type="SUPFAM" id="SSF103481">
    <property type="entry name" value="Multidrug resistance efflux transporter EmrE"/>
    <property type="match status" value="1"/>
</dbReference>
<keyword evidence="1" id="KW-0812">Transmembrane</keyword>
<organism evidence="2 3">
    <name type="scientific">Paenacidovorax monticola</name>
    <dbReference type="NCBI Taxonomy" id="1926868"/>
    <lineage>
        <taxon>Bacteria</taxon>
        <taxon>Pseudomonadati</taxon>
        <taxon>Pseudomonadota</taxon>
        <taxon>Betaproteobacteria</taxon>
        <taxon>Burkholderiales</taxon>
        <taxon>Comamonadaceae</taxon>
        <taxon>Paenacidovorax</taxon>
    </lineage>
</organism>
<dbReference type="InterPro" id="IPR037185">
    <property type="entry name" value="EmrE-like"/>
</dbReference>
<dbReference type="AlphaFoldDB" id="A0A7H0HHY1"/>
<dbReference type="KEGG" id="amon:H9L24_04335"/>
<keyword evidence="1" id="KW-0472">Membrane</keyword>
<feature type="transmembrane region" description="Helical" evidence="1">
    <location>
        <begin position="42"/>
        <end position="62"/>
    </location>
</feature>
<dbReference type="Gene3D" id="1.10.3730.20">
    <property type="match status" value="1"/>
</dbReference>
<proteinExistence type="predicted"/>
<sequence length="117" mass="12543">MAVGLYLLALVCVAGIAAGQVMFKYSALALNQAGSIFAIRPIMFFGATMALYGVTSVGWVLILRHAELGKIYPIMALAFVFVPLASHWLFGERYSPGYFIGSALIATGIICIFSSSR</sequence>
<dbReference type="EMBL" id="CP060790">
    <property type="protein sequence ID" value="QNP60147.1"/>
    <property type="molecule type" value="Genomic_DNA"/>
</dbReference>
<evidence type="ECO:0000313" key="2">
    <source>
        <dbReference type="EMBL" id="QNP60147.1"/>
    </source>
</evidence>
<keyword evidence="3" id="KW-1185">Reference proteome</keyword>
<evidence type="ECO:0000313" key="3">
    <source>
        <dbReference type="Proteomes" id="UP000516057"/>
    </source>
</evidence>
<gene>
    <name evidence="2" type="ORF">H9L24_04335</name>
</gene>
<keyword evidence="1" id="KW-1133">Transmembrane helix</keyword>
<name>A0A7H0HHY1_9BURK</name>
<feature type="transmembrane region" description="Helical" evidence="1">
    <location>
        <begin position="96"/>
        <end position="115"/>
    </location>
</feature>
<evidence type="ECO:0000256" key="1">
    <source>
        <dbReference type="SAM" id="Phobius"/>
    </source>
</evidence>
<dbReference type="Proteomes" id="UP000516057">
    <property type="component" value="Chromosome"/>
</dbReference>
<reference evidence="2 3" key="1">
    <citation type="submission" date="2020-08" db="EMBL/GenBank/DDBJ databases">
        <title>Genome sequence of Acidovorax monticola KACC 19171T.</title>
        <authorList>
            <person name="Hyun D.-W."/>
            <person name="Bae J.-W."/>
        </authorList>
    </citation>
    <scope>NUCLEOTIDE SEQUENCE [LARGE SCALE GENOMIC DNA]</scope>
    <source>
        <strain evidence="2 3">KACC 19171</strain>
    </source>
</reference>
<feature type="transmembrane region" description="Helical" evidence="1">
    <location>
        <begin position="71"/>
        <end position="90"/>
    </location>
</feature>
<dbReference type="RefSeq" id="WP_187737128.1">
    <property type="nucleotide sequence ID" value="NZ_CP060790.1"/>
</dbReference>
<protein>
    <submittedName>
        <fullName evidence="2">4-amino-4-deoxy-L-arabinose-phospho-UDP flippase</fullName>
    </submittedName>
</protein>
<accession>A0A7H0HHY1</accession>